<dbReference type="Proteomes" id="UP001595887">
    <property type="component" value="Unassembled WGS sequence"/>
</dbReference>
<keyword evidence="1" id="KW-0812">Transmembrane</keyword>
<keyword evidence="3" id="KW-1185">Reference proteome</keyword>
<name>A0ABV8REN9_9SPHN</name>
<evidence type="ECO:0000313" key="3">
    <source>
        <dbReference type="Proteomes" id="UP001595887"/>
    </source>
</evidence>
<comment type="caution">
    <text evidence="2">The sequence shown here is derived from an EMBL/GenBank/DDBJ whole genome shotgun (WGS) entry which is preliminary data.</text>
</comment>
<protein>
    <submittedName>
        <fullName evidence="2">Uncharacterized protein</fullName>
    </submittedName>
</protein>
<dbReference type="EMBL" id="JBHSDH010000013">
    <property type="protein sequence ID" value="MFC4291690.1"/>
    <property type="molecule type" value="Genomic_DNA"/>
</dbReference>
<evidence type="ECO:0000313" key="2">
    <source>
        <dbReference type="EMBL" id="MFC4291690.1"/>
    </source>
</evidence>
<evidence type="ECO:0000256" key="1">
    <source>
        <dbReference type="SAM" id="Phobius"/>
    </source>
</evidence>
<feature type="transmembrane region" description="Helical" evidence="1">
    <location>
        <begin position="254"/>
        <end position="274"/>
    </location>
</feature>
<proteinExistence type="predicted"/>
<keyword evidence="1" id="KW-0472">Membrane</keyword>
<accession>A0ABV8REN9</accession>
<sequence>MRKETKPEIAEMLREVSISLKLVGCDLVLGAAEHDRLNSRKIHTKCSYASSWIDDGFIRLGNDVHDVPIPRYKRRDKSVEEFEKQTGRDLYQIPIFLQIFEVDSDWFDKCAENHDGEKYPGFLSYHEPYDSEFGNSETGDVYAWIGLGKENYALLVKQILSFEKPDFKLNITVKFPPQSIDSGWTETNVHWDGKGSLPITKANISWTKGSLEDSTDEDVESNRLDFEEAVHSEAQEARRHGEVLEALQNLSNHFAKLTMSLWLIFIALLVFAYFSGP</sequence>
<gene>
    <name evidence="2" type="ORF">ACFOWX_04590</name>
</gene>
<reference evidence="3" key="1">
    <citation type="journal article" date="2019" name="Int. J. Syst. Evol. Microbiol.">
        <title>The Global Catalogue of Microorganisms (GCM) 10K type strain sequencing project: providing services to taxonomists for standard genome sequencing and annotation.</title>
        <authorList>
            <consortium name="The Broad Institute Genomics Platform"/>
            <consortium name="The Broad Institute Genome Sequencing Center for Infectious Disease"/>
            <person name="Wu L."/>
            <person name="Ma J."/>
        </authorList>
    </citation>
    <scope>NUCLEOTIDE SEQUENCE [LARGE SCALE GENOMIC DNA]</scope>
    <source>
        <strain evidence="3">CECT 8531</strain>
    </source>
</reference>
<keyword evidence="1" id="KW-1133">Transmembrane helix</keyword>
<dbReference type="RefSeq" id="WP_381421775.1">
    <property type="nucleotide sequence ID" value="NZ_JBHSDH010000013.1"/>
</dbReference>
<organism evidence="2 3">
    <name type="scientific">Sphingorhabdus arenilitoris</name>
    <dbReference type="NCBI Taxonomy" id="1490041"/>
    <lineage>
        <taxon>Bacteria</taxon>
        <taxon>Pseudomonadati</taxon>
        <taxon>Pseudomonadota</taxon>
        <taxon>Alphaproteobacteria</taxon>
        <taxon>Sphingomonadales</taxon>
        <taxon>Sphingomonadaceae</taxon>
        <taxon>Sphingorhabdus</taxon>
    </lineage>
</organism>